<comment type="subcellular location">
    <subcellularLocation>
        <location evidence="6">Cytoplasm</location>
    </subcellularLocation>
</comment>
<feature type="binding site" evidence="6">
    <location>
        <position position="129"/>
    </location>
    <ligand>
        <name>S-adenosyl-L-methionine</name>
        <dbReference type="ChEBI" id="CHEBI:59789"/>
    </ligand>
</feature>
<dbReference type="OrthoDB" id="9808773at2"/>
<dbReference type="PIRSF" id="PIRSF003078">
    <property type="entry name" value="GidB"/>
    <property type="match status" value="1"/>
</dbReference>
<dbReference type="AlphaFoldDB" id="A0A4Q9FZZ5"/>
<dbReference type="Proteomes" id="UP000293520">
    <property type="component" value="Unassembled WGS sequence"/>
</dbReference>
<gene>
    <name evidence="6 7" type="primary">rsmG</name>
    <name evidence="7" type="ORF">EYE42_08255</name>
</gene>
<comment type="similarity">
    <text evidence="6">Belongs to the methyltransferase superfamily. RNA methyltransferase RsmG family.</text>
</comment>
<dbReference type="SUPFAM" id="SSF53335">
    <property type="entry name" value="S-adenosyl-L-methionine-dependent methyltransferases"/>
    <property type="match status" value="1"/>
</dbReference>
<evidence type="ECO:0000313" key="7">
    <source>
        <dbReference type="EMBL" id="TBN40380.1"/>
    </source>
</evidence>
<keyword evidence="1 6" id="KW-0963">Cytoplasm</keyword>
<accession>A0A4Q9FZZ5</accession>
<reference evidence="7 8" key="1">
    <citation type="submission" date="2019-02" db="EMBL/GenBank/DDBJ databases">
        <title>Paracoccus subflavus sp. nov., isolated from marine sediment of the Pacific Ocean.</title>
        <authorList>
            <person name="Zhang G."/>
        </authorList>
    </citation>
    <scope>NUCLEOTIDE SEQUENCE [LARGE SCALE GENOMIC DNA]</scope>
    <source>
        <strain evidence="7 8">GY0581</strain>
    </source>
</reference>
<evidence type="ECO:0000256" key="3">
    <source>
        <dbReference type="ARBA" id="ARBA00022603"/>
    </source>
</evidence>
<keyword evidence="8" id="KW-1185">Reference proteome</keyword>
<comment type="function">
    <text evidence="6">Specifically methylates the N7 position of guanine in position 527 of 16S rRNA.</text>
</comment>
<evidence type="ECO:0000256" key="5">
    <source>
        <dbReference type="ARBA" id="ARBA00022691"/>
    </source>
</evidence>
<dbReference type="HAMAP" id="MF_00074">
    <property type="entry name" value="16SrRNA_methyltr_G"/>
    <property type="match status" value="1"/>
</dbReference>
<dbReference type="NCBIfam" id="TIGR00138">
    <property type="entry name" value="rsmG_gidB"/>
    <property type="match status" value="1"/>
</dbReference>
<dbReference type="EMBL" id="SISK01000005">
    <property type="protein sequence ID" value="TBN40380.1"/>
    <property type="molecule type" value="Genomic_DNA"/>
</dbReference>
<evidence type="ECO:0000256" key="1">
    <source>
        <dbReference type="ARBA" id="ARBA00022490"/>
    </source>
</evidence>
<keyword evidence="4 6" id="KW-0808">Transferase</keyword>
<evidence type="ECO:0000256" key="2">
    <source>
        <dbReference type="ARBA" id="ARBA00022552"/>
    </source>
</evidence>
<dbReference type="PANTHER" id="PTHR31760">
    <property type="entry name" value="S-ADENOSYL-L-METHIONINE-DEPENDENT METHYLTRANSFERASES SUPERFAMILY PROTEIN"/>
    <property type="match status" value="1"/>
</dbReference>
<keyword evidence="3 6" id="KW-0489">Methyltransferase</keyword>
<keyword evidence="2 6" id="KW-0698">rRNA processing</keyword>
<organism evidence="7 8">
    <name type="scientific">Paracoccus subflavus</name>
    <dbReference type="NCBI Taxonomy" id="2528244"/>
    <lineage>
        <taxon>Bacteria</taxon>
        <taxon>Pseudomonadati</taxon>
        <taxon>Pseudomonadota</taxon>
        <taxon>Alphaproteobacteria</taxon>
        <taxon>Rhodobacterales</taxon>
        <taxon>Paracoccaceae</taxon>
        <taxon>Paracoccus</taxon>
    </lineage>
</organism>
<evidence type="ECO:0000313" key="8">
    <source>
        <dbReference type="Proteomes" id="UP000293520"/>
    </source>
</evidence>
<dbReference type="GO" id="GO:0070043">
    <property type="term" value="F:rRNA (guanine-N7-)-methyltransferase activity"/>
    <property type="evidence" value="ECO:0007669"/>
    <property type="project" value="UniProtKB-UniRule"/>
</dbReference>
<dbReference type="EC" id="2.1.1.170" evidence="6"/>
<comment type="catalytic activity">
    <reaction evidence="6">
        <text>guanosine(527) in 16S rRNA + S-adenosyl-L-methionine = N(7)-methylguanosine(527) in 16S rRNA + S-adenosyl-L-homocysteine</text>
        <dbReference type="Rhea" id="RHEA:42732"/>
        <dbReference type="Rhea" id="RHEA-COMP:10209"/>
        <dbReference type="Rhea" id="RHEA-COMP:10210"/>
        <dbReference type="ChEBI" id="CHEBI:57856"/>
        <dbReference type="ChEBI" id="CHEBI:59789"/>
        <dbReference type="ChEBI" id="CHEBI:74269"/>
        <dbReference type="ChEBI" id="CHEBI:74480"/>
        <dbReference type="EC" id="2.1.1.170"/>
    </reaction>
</comment>
<feature type="binding site" evidence="6">
    <location>
        <position position="62"/>
    </location>
    <ligand>
        <name>S-adenosyl-L-methionine</name>
        <dbReference type="ChEBI" id="CHEBI:59789"/>
    </ligand>
</feature>
<dbReference type="PANTHER" id="PTHR31760:SF0">
    <property type="entry name" value="S-ADENOSYL-L-METHIONINE-DEPENDENT METHYLTRANSFERASES SUPERFAMILY PROTEIN"/>
    <property type="match status" value="1"/>
</dbReference>
<dbReference type="InterPro" id="IPR029063">
    <property type="entry name" value="SAM-dependent_MTases_sf"/>
</dbReference>
<keyword evidence="5 6" id="KW-0949">S-adenosyl-L-methionine</keyword>
<name>A0A4Q9FZZ5_9RHOB</name>
<sequence length="198" mass="22171">MSVSRETKDLLIQYEALLRRWNLKINLVSPNDMTTLTSRHIQDCLQLADLAPVAAGHWVDLGSGGGLPGLVVAFSKVHTGTRFTLVESDQRKATFLRQVIRETNLKNAVVLSQRIECVEPLKADIISARALAGLPDLMPYLARHLSQNGRAFLLKGKKWRAELRDAQEQWDFLWTAHPSKTQEEAAILEISKVSYGAK</sequence>
<protein>
    <recommendedName>
        <fullName evidence="6">Ribosomal RNA small subunit methyltransferase G</fullName>
        <ecNumber evidence="6">2.1.1.170</ecNumber>
    </recommendedName>
    <alternativeName>
        <fullName evidence="6">16S rRNA 7-methylguanosine methyltransferase</fullName>
        <shortName evidence="6">16S rRNA m7G methyltransferase</shortName>
    </alternativeName>
</protein>
<dbReference type="Gene3D" id="3.40.50.150">
    <property type="entry name" value="Vaccinia Virus protein VP39"/>
    <property type="match status" value="1"/>
</dbReference>
<dbReference type="InterPro" id="IPR003682">
    <property type="entry name" value="rRNA_ssu_MeTfrase_G"/>
</dbReference>
<evidence type="ECO:0000256" key="4">
    <source>
        <dbReference type="ARBA" id="ARBA00022679"/>
    </source>
</evidence>
<dbReference type="Pfam" id="PF02527">
    <property type="entry name" value="GidB"/>
    <property type="match status" value="1"/>
</dbReference>
<evidence type="ECO:0000256" key="6">
    <source>
        <dbReference type="HAMAP-Rule" id="MF_00074"/>
    </source>
</evidence>
<comment type="caution">
    <text evidence="6">Lacks conserved residue(s) required for the propagation of feature annotation.</text>
</comment>
<comment type="caution">
    <text evidence="7">The sequence shown here is derived from an EMBL/GenBank/DDBJ whole genome shotgun (WGS) entry which is preliminary data.</text>
</comment>
<dbReference type="GO" id="GO:0005829">
    <property type="term" value="C:cytosol"/>
    <property type="evidence" value="ECO:0007669"/>
    <property type="project" value="TreeGrafter"/>
</dbReference>
<feature type="binding site" evidence="6">
    <location>
        <begin position="115"/>
        <end position="116"/>
    </location>
    <ligand>
        <name>S-adenosyl-L-methionine</name>
        <dbReference type="ChEBI" id="CHEBI:59789"/>
    </ligand>
</feature>
<proteinExistence type="inferred from homology"/>
<feature type="binding site" evidence="6">
    <location>
        <position position="67"/>
    </location>
    <ligand>
        <name>S-adenosyl-L-methionine</name>
        <dbReference type="ChEBI" id="CHEBI:59789"/>
    </ligand>
</feature>